<dbReference type="Gene3D" id="2.30.42.10">
    <property type="match status" value="1"/>
</dbReference>
<organism evidence="8 9">
    <name type="scientific">Dehalobacterium formicoaceticum</name>
    <dbReference type="NCBI Taxonomy" id="51515"/>
    <lineage>
        <taxon>Bacteria</taxon>
        <taxon>Bacillati</taxon>
        <taxon>Bacillota</taxon>
        <taxon>Clostridia</taxon>
        <taxon>Eubacteriales</taxon>
        <taxon>Peptococcaceae</taxon>
        <taxon>Dehalobacterium</taxon>
    </lineage>
</organism>
<dbReference type="InterPro" id="IPR036034">
    <property type="entry name" value="PDZ_sf"/>
</dbReference>
<dbReference type="SFLD" id="SFLDS00029">
    <property type="entry name" value="Radical_SAM"/>
    <property type="match status" value="1"/>
</dbReference>
<evidence type="ECO:0000256" key="4">
    <source>
        <dbReference type="ARBA" id="ARBA00022723"/>
    </source>
</evidence>
<keyword evidence="4" id="KW-0479">Metal-binding</keyword>
<accession>A0ABT1Y582</accession>
<sequence>MSVEEKNYLHPFIRYLKSRLESLLSLVQLEEEGRVIEPDSFVLKNLSDWSFEKYNNIFDSLGSPSGYCNLRCKFCYEAGNPLPFEKTCLSVQEAATRINYYRRDVQKGLPLFTTRLYKEPFTNKELLPILRMVRAADREVEIQLTTNGSYFNTDILEQLAEMVPINLCISLNSSDPEGRRKIMGDRNSENSIKMIEKFKSYDLPFVGTIVAWPDIEKSEMIETIRYLDQNLARAIRITLPGYTRYFSKDMLFNSQAAWDKVLSEVLPLRNEIKTPILVLPSLYHAQALVPEVAGVIRESPAEQAGLQFGDLIKSINGEDVFTRVAAGKLLVQYHNNPRLQITFERNGQLLGAELIEKGTKESRYPYRPIGYPLSQAYPFGIVLIDDFDPAWLQDLLKRIADTKAKHVLLMTSAIMEPLVAALFESIPELEHLLGDTNLYLWVPEHRFWGGNIILGDLYTCSDYLQAIYDFQQKQGIKPDLIVLPNSFSPNKNNDLLGISYSSIELVTGIPVILADNTTITI</sequence>
<keyword evidence="6" id="KW-0411">Iron-sulfur</keyword>
<dbReference type="PROSITE" id="PS51918">
    <property type="entry name" value="RADICAL_SAM"/>
    <property type="match status" value="1"/>
</dbReference>
<evidence type="ECO:0000256" key="6">
    <source>
        <dbReference type="ARBA" id="ARBA00023014"/>
    </source>
</evidence>
<comment type="caution">
    <text evidence="8">The sequence shown here is derived from an EMBL/GenBank/DDBJ whole genome shotgun (WGS) entry which is preliminary data.</text>
</comment>
<dbReference type="Proteomes" id="UP001524944">
    <property type="component" value="Unassembled WGS sequence"/>
</dbReference>
<dbReference type="InterPro" id="IPR013785">
    <property type="entry name" value="Aldolase_TIM"/>
</dbReference>
<dbReference type="PANTHER" id="PTHR43787">
    <property type="entry name" value="FEMO COFACTOR BIOSYNTHESIS PROTEIN NIFB-RELATED"/>
    <property type="match status" value="1"/>
</dbReference>
<gene>
    <name evidence="8" type="ORF">NVS47_11010</name>
</gene>
<reference evidence="8 9" key="1">
    <citation type="submission" date="2022-08" db="EMBL/GenBank/DDBJ databases">
        <title>Proteogenomics of the novel Dehalobacterium formicoaceticum strain EZ94 highlights a key role of methyltransferases during anaerobic dichloromethane degradation.</title>
        <authorList>
            <person name="Wasmund K."/>
        </authorList>
    </citation>
    <scope>NUCLEOTIDE SEQUENCE [LARGE SCALE GENOMIC DNA]</scope>
    <source>
        <strain evidence="8 9">EZ94</strain>
    </source>
</reference>
<proteinExistence type="predicted"/>
<name>A0ABT1Y582_9FIRM</name>
<keyword evidence="9" id="KW-1185">Reference proteome</keyword>
<dbReference type="RefSeq" id="WP_089612123.1">
    <property type="nucleotide sequence ID" value="NZ_CP022121.1"/>
</dbReference>
<dbReference type="Gene3D" id="3.20.20.70">
    <property type="entry name" value="Aldolase class I"/>
    <property type="match status" value="1"/>
</dbReference>
<dbReference type="InterPro" id="IPR007197">
    <property type="entry name" value="rSAM"/>
</dbReference>
<keyword evidence="3" id="KW-0949">S-adenosyl-L-methionine</keyword>
<evidence type="ECO:0000259" key="7">
    <source>
        <dbReference type="PROSITE" id="PS51918"/>
    </source>
</evidence>
<evidence type="ECO:0000256" key="3">
    <source>
        <dbReference type="ARBA" id="ARBA00022691"/>
    </source>
</evidence>
<evidence type="ECO:0000313" key="9">
    <source>
        <dbReference type="Proteomes" id="UP001524944"/>
    </source>
</evidence>
<evidence type="ECO:0000313" key="8">
    <source>
        <dbReference type="EMBL" id="MCR6546034.1"/>
    </source>
</evidence>
<dbReference type="SUPFAM" id="SSF50156">
    <property type="entry name" value="PDZ domain-like"/>
    <property type="match status" value="1"/>
</dbReference>
<dbReference type="SMART" id="SM00729">
    <property type="entry name" value="Elp3"/>
    <property type="match status" value="1"/>
</dbReference>
<dbReference type="Pfam" id="PF04055">
    <property type="entry name" value="Radical_SAM"/>
    <property type="match status" value="1"/>
</dbReference>
<protein>
    <submittedName>
        <fullName evidence="8">Radical SAM protein</fullName>
    </submittedName>
</protein>
<keyword evidence="2" id="KW-0004">4Fe-4S</keyword>
<evidence type="ECO:0000256" key="5">
    <source>
        <dbReference type="ARBA" id="ARBA00023004"/>
    </source>
</evidence>
<evidence type="ECO:0000256" key="2">
    <source>
        <dbReference type="ARBA" id="ARBA00022485"/>
    </source>
</evidence>
<feature type="domain" description="Radical SAM core" evidence="7">
    <location>
        <begin position="51"/>
        <end position="285"/>
    </location>
</feature>
<dbReference type="CDD" id="cd01335">
    <property type="entry name" value="Radical_SAM"/>
    <property type="match status" value="1"/>
</dbReference>
<dbReference type="Pfam" id="PF17820">
    <property type="entry name" value="PDZ_6"/>
    <property type="match status" value="1"/>
</dbReference>
<dbReference type="InterPro" id="IPR041489">
    <property type="entry name" value="PDZ_6"/>
</dbReference>
<dbReference type="InterPro" id="IPR006638">
    <property type="entry name" value="Elp3/MiaA/NifB-like_rSAM"/>
</dbReference>
<dbReference type="SUPFAM" id="SSF102114">
    <property type="entry name" value="Radical SAM enzymes"/>
    <property type="match status" value="1"/>
</dbReference>
<keyword evidence="5" id="KW-0408">Iron</keyword>
<comment type="cofactor">
    <cofactor evidence="1">
        <name>[4Fe-4S] cluster</name>
        <dbReference type="ChEBI" id="CHEBI:49883"/>
    </cofactor>
</comment>
<dbReference type="InterPro" id="IPR058240">
    <property type="entry name" value="rSAM_sf"/>
</dbReference>
<dbReference type="EMBL" id="JANPWE010000005">
    <property type="protein sequence ID" value="MCR6546034.1"/>
    <property type="molecule type" value="Genomic_DNA"/>
</dbReference>
<evidence type="ECO:0000256" key="1">
    <source>
        <dbReference type="ARBA" id="ARBA00001966"/>
    </source>
</evidence>